<dbReference type="HOGENOM" id="CLU_2171484_0_0_1"/>
<accession>A0A0C9WPA3</accession>
<gene>
    <name evidence="2" type="ORF">K443DRAFT_13421</name>
</gene>
<dbReference type="AlphaFoldDB" id="A0A0C9WPA3"/>
<proteinExistence type="predicted"/>
<organism evidence="2 3">
    <name type="scientific">Laccaria amethystina LaAM-08-1</name>
    <dbReference type="NCBI Taxonomy" id="1095629"/>
    <lineage>
        <taxon>Eukaryota</taxon>
        <taxon>Fungi</taxon>
        <taxon>Dikarya</taxon>
        <taxon>Basidiomycota</taxon>
        <taxon>Agaricomycotina</taxon>
        <taxon>Agaricomycetes</taxon>
        <taxon>Agaricomycetidae</taxon>
        <taxon>Agaricales</taxon>
        <taxon>Agaricineae</taxon>
        <taxon>Hydnangiaceae</taxon>
        <taxon>Laccaria</taxon>
    </lineage>
</organism>
<dbReference type="Proteomes" id="UP000054477">
    <property type="component" value="Unassembled WGS sequence"/>
</dbReference>
<reference evidence="3" key="2">
    <citation type="submission" date="2015-01" db="EMBL/GenBank/DDBJ databases">
        <title>Evolutionary Origins and Diversification of the Mycorrhizal Mutualists.</title>
        <authorList>
            <consortium name="DOE Joint Genome Institute"/>
            <consortium name="Mycorrhizal Genomics Consortium"/>
            <person name="Kohler A."/>
            <person name="Kuo A."/>
            <person name="Nagy L.G."/>
            <person name="Floudas D."/>
            <person name="Copeland A."/>
            <person name="Barry K.W."/>
            <person name="Cichocki N."/>
            <person name="Veneault-Fourrey C."/>
            <person name="LaButti K."/>
            <person name="Lindquist E.A."/>
            <person name="Lipzen A."/>
            <person name="Lundell T."/>
            <person name="Morin E."/>
            <person name="Murat C."/>
            <person name="Riley R."/>
            <person name="Ohm R."/>
            <person name="Sun H."/>
            <person name="Tunlid A."/>
            <person name="Henrissat B."/>
            <person name="Grigoriev I.V."/>
            <person name="Hibbett D.S."/>
            <person name="Martin F."/>
        </authorList>
    </citation>
    <scope>NUCLEOTIDE SEQUENCE [LARGE SCALE GENOMIC DNA]</scope>
    <source>
        <strain evidence="3">LaAM-08-1</strain>
    </source>
</reference>
<protein>
    <submittedName>
        <fullName evidence="2">Uncharacterized protein</fullName>
    </submittedName>
</protein>
<dbReference type="EMBL" id="KN838892">
    <property type="protein sequence ID" value="KIJ92685.1"/>
    <property type="molecule type" value="Genomic_DNA"/>
</dbReference>
<reference evidence="2 3" key="1">
    <citation type="submission" date="2014-04" db="EMBL/GenBank/DDBJ databases">
        <authorList>
            <consortium name="DOE Joint Genome Institute"/>
            <person name="Kuo A."/>
            <person name="Kohler A."/>
            <person name="Nagy L.G."/>
            <person name="Floudas D."/>
            <person name="Copeland A."/>
            <person name="Barry K.W."/>
            <person name="Cichocki N."/>
            <person name="Veneault-Fourrey C."/>
            <person name="LaButti K."/>
            <person name="Lindquist E.A."/>
            <person name="Lipzen A."/>
            <person name="Lundell T."/>
            <person name="Morin E."/>
            <person name="Murat C."/>
            <person name="Sun H."/>
            <person name="Tunlid A."/>
            <person name="Henrissat B."/>
            <person name="Grigoriev I.V."/>
            <person name="Hibbett D.S."/>
            <person name="Martin F."/>
            <person name="Nordberg H.P."/>
            <person name="Cantor M.N."/>
            <person name="Hua S.X."/>
        </authorList>
    </citation>
    <scope>NUCLEOTIDE SEQUENCE [LARGE SCALE GENOMIC DNA]</scope>
    <source>
        <strain evidence="2 3">LaAM-08-1</strain>
    </source>
</reference>
<name>A0A0C9WPA3_9AGAR</name>
<sequence>MSLPSFLANNPNFESNLNTPLNLSYVVRDGILNAGTNSLPFPRTRMSSAPDADGEMKKREGERVSFDSTGGRASGVGSLLTIWSVGQALCSSQEEAIPYRPVLLFVHHQH</sequence>
<feature type="region of interest" description="Disordered" evidence="1">
    <location>
        <begin position="38"/>
        <end position="72"/>
    </location>
</feature>
<evidence type="ECO:0000313" key="3">
    <source>
        <dbReference type="Proteomes" id="UP000054477"/>
    </source>
</evidence>
<evidence type="ECO:0000256" key="1">
    <source>
        <dbReference type="SAM" id="MobiDB-lite"/>
    </source>
</evidence>
<feature type="compositionally biased region" description="Basic and acidic residues" evidence="1">
    <location>
        <begin position="54"/>
        <end position="65"/>
    </location>
</feature>
<evidence type="ECO:0000313" key="2">
    <source>
        <dbReference type="EMBL" id="KIJ92685.1"/>
    </source>
</evidence>
<keyword evidence="3" id="KW-1185">Reference proteome</keyword>